<organism evidence="1 2">
    <name type="scientific">Oribacterium sinus F0268</name>
    <dbReference type="NCBI Taxonomy" id="585501"/>
    <lineage>
        <taxon>Bacteria</taxon>
        <taxon>Bacillati</taxon>
        <taxon>Bacillota</taxon>
        <taxon>Clostridia</taxon>
        <taxon>Lachnospirales</taxon>
        <taxon>Lachnospiraceae</taxon>
        <taxon>Oribacterium</taxon>
    </lineage>
</organism>
<dbReference type="Proteomes" id="UP000004121">
    <property type="component" value="Unassembled WGS sequence"/>
</dbReference>
<protein>
    <submittedName>
        <fullName evidence="1">Uncharacterized protein</fullName>
    </submittedName>
</protein>
<dbReference type="HOGENOM" id="CLU_3018966_0_0_9"/>
<sequence>LKQMSKINEHKVSDISEINDFEESSYIAKRRVPQGTILHGIVWKLCYKLYYQKKTA</sequence>
<comment type="caution">
    <text evidence="1">The sequence shown here is derived from an EMBL/GenBank/DDBJ whole genome shotgun (WGS) entry which is preliminary data.</text>
</comment>
<dbReference type="AlphaFoldDB" id="C2KUT2"/>
<dbReference type="EMBL" id="ACKX01000025">
    <property type="protein sequence ID" value="EEJ52495.1"/>
    <property type="molecule type" value="Genomic_DNA"/>
</dbReference>
<proteinExistence type="predicted"/>
<accession>C2KUT2</accession>
<name>C2KUT2_9FIRM</name>
<feature type="non-terminal residue" evidence="1">
    <location>
        <position position="1"/>
    </location>
</feature>
<evidence type="ECO:0000313" key="2">
    <source>
        <dbReference type="Proteomes" id="UP000004121"/>
    </source>
</evidence>
<gene>
    <name evidence="1" type="ORF">HMPREF6123_0251</name>
</gene>
<reference evidence="1 2" key="1">
    <citation type="submission" date="2009-04" db="EMBL/GenBank/DDBJ databases">
        <authorList>
            <person name="Qin X."/>
            <person name="Bachman B."/>
            <person name="Battles P."/>
            <person name="Bell A."/>
            <person name="Bess C."/>
            <person name="Bickham C."/>
            <person name="Chaboub L."/>
            <person name="Chen D."/>
            <person name="Coyle M."/>
            <person name="Deiros D.R."/>
            <person name="Dinh H."/>
            <person name="Forbes L."/>
            <person name="Fowler G."/>
            <person name="Francisco L."/>
            <person name="Fu Q."/>
            <person name="Gubbala S."/>
            <person name="Hale W."/>
            <person name="Han Y."/>
            <person name="Hemphill L."/>
            <person name="Highlander S.K."/>
            <person name="Hirani K."/>
            <person name="Hogues M."/>
            <person name="Jackson L."/>
            <person name="Jakkamsetti A."/>
            <person name="Javaid M."/>
            <person name="Jiang H."/>
            <person name="Korchina V."/>
            <person name="Kovar C."/>
            <person name="Lara F."/>
            <person name="Lee S."/>
            <person name="Mata R."/>
            <person name="Mathew T."/>
            <person name="Moen C."/>
            <person name="Morales K."/>
            <person name="Munidasa M."/>
            <person name="Nazareth L."/>
            <person name="Ngo R."/>
            <person name="Nguyen L."/>
            <person name="Okwuonu G."/>
            <person name="Ongeri F."/>
            <person name="Patil S."/>
            <person name="Petrosino J."/>
            <person name="Pham C."/>
            <person name="Pham P."/>
            <person name="Pu L.-L."/>
            <person name="Puazo M."/>
            <person name="Raj R."/>
            <person name="Reid J."/>
            <person name="Rouhana J."/>
            <person name="Saada N."/>
            <person name="Shang Y."/>
            <person name="Simmons D."/>
            <person name="Thornton R."/>
            <person name="Warren J."/>
            <person name="Weissenberger G."/>
            <person name="Zhang J."/>
            <person name="Zhang L."/>
            <person name="Zhou C."/>
            <person name="Zhu D."/>
            <person name="Muzny D."/>
            <person name="Worley K."/>
            <person name="Gibbs R."/>
        </authorList>
    </citation>
    <scope>NUCLEOTIDE SEQUENCE [LARGE SCALE GENOMIC DNA]</scope>
    <source>
        <strain evidence="1 2">F0268</strain>
    </source>
</reference>
<evidence type="ECO:0000313" key="1">
    <source>
        <dbReference type="EMBL" id="EEJ52495.1"/>
    </source>
</evidence>
<dbReference type="InParanoid" id="C2KUT2"/>
<keyword evidence="2" id="KW-1185">Reference proteome</keyword>